<comment type="caution">
    <text evidence="2">The sequence shown here is derived from an EMBL/GenBank/DDBJ whole genome shotgun (WGS) entry which is preliminary data.</text>
</comment>
<dbReference type="SUPFAM" id="SSF52833">
    <property type="entry name" value="Thioredoxin-like"/>
    <property type="match status" value="1"/>
</dbReference>
<evidence type="ECO:0000313" key="2">
    <source>
        <dbReference type="EMBL" id="TWU42028.1"/>
    </source>
</evidence>
<protein>
    <submittedName>
        <fullName evidence="2">Thioredoxin</fullName>
    </submittedName>
</protein>
<dbReference type="InterPro" id="IPR051099">
    <property type="entry name" value="AGR/TXD"/>
</dbReference>
<dbReference type="OrthoDB" id="276516at2"/>
<dbReference type="Pfam" id="PF13899">
    <property type="entry name" value="Thioredoxin_7"/>
    <property type="match status" value="1"/>
</dbReference>
<evidence type="ECO:0000313" key="3">
    <source>
        <dbReference type="Proteomes" id="UP000319143"/>
    </source>
</evidence>
<evidence type="ECO:0000256" key="1">
    <source>
        <dbReference type="ARBA" id="ARBA00022729"/>
    </source>
</evidence>
<dbReference type="InterPro" id="IPR036249">
    <property type="entry name" value="Thioredoxin-like_sf"/>
</dbReference>
<dbReference type="Gene3D" id="3.40.30.10">
    <property type="entry name" value="Glutaredoxin"/>
    <property type="match status" value="1"/>
</dbReference>
<dbReference type="EMBL" id="SJPV01000001">
    <property type="protein sequence ID" value="TWU42028.1"/>
    <property type="molecule type" value="Genomic_DNA"/>
</dbReference>
<dbReference type="PANTHER" id="PTHR15337">
    <property type="entry name" value="ANTERIOR GRADIENT PROTEIN-RELATED"/>
    <property type="match status" value="1"/>
</dbReference>
<organism evidence="2 3">
    <name type="scientific">Novipirellula artificiosorum</name>
    <dbReference type="NCBI Taxonomy" id="2528016"/>
    <lineage>
        <taxon>Bacteria</taxon>
        <taxon>Pseudomonadati</taxon>
        <taxon>Planctomycetota</taxon>
        <taxon>Planctomycetia</taxon>
        <taxon>Pirellulales</taxon>
        <taxon>Pirellulaceae</taxon>
        <taxon>Novipirellula</taxon>
    </lineage>
</organism>
<proteinExistence type="predicted"/>
<dbReference type="Proteomes" id="UP000319143">
    <property type="component" value="Unassembled WGS sequence"/>
</dbReference>
<keyword evidence="1" id="KW-0732">Signal</keyword>
<name>A0A5C6DZG6_9BACT</name>
<gene>
    <name evidence="2" type="primary">trxA_1</name>
    <name evidence="2" type="ORF">Poly41_03240</name>
</gene>
<dbReference type="RefSeq" id="WP_146524166.1">
    <property type="nucleotide sequence ID" value="NZ_SJPV01000001.1"/>
</dbReference>
<reference evidence="2 3" key="1">
    <citation type="submission" date="2019-02" db="EMBL/GenBank/DDBJ databases">
        <title>Deep-cultivation of Planctomycetes and their phenomic and genomic characterization uncovers novel biology.</title>
        <authorList>
            <person name="Wiegand S."/>
            <person name="Jogler M."/>
            <person name="Boedeker C."/>
            <person name="Pinto D."/>
            <person name="Vollmers J."/>
            <person name="Rivas-Marin E."/>
            <person name="Kohn T."/>
            <person name="Peeters S.H."/>
            <person name="Heuer A."/>
            <person name="Rast P."/>
            <person name="Oberbeckmann S."/>
            <person name="Bunk B."/>
            <person name="Jeske O."/>
            <person name="Meyerdierks A."/>
            <person name="Storesund J.E."/>
            <person name="Kallscheuer N."/>
            <person name="Luecker S."/>
            <person name="Lage O.M."/>
            <person name="Pohl T."/>
            <person name="Merkel B.J."/>
            <person name="Hornburger P."/>
            <person name="Mueller R.-W."/>
            <person name="Bruemmer F."/>
            <person name="Labrenz M."/>
            <person name="Spormann A.M."/>
            <person name="Op Den Camp H."/>
            <person name="Overmann J."/>
            <person name="Amann R."/>
            <person name="Jetten M.S.M."/>
            <person name="Mascher T."/>
            <person name="Medema M.H."/>
            <person name="Devos D.P."/>
            <person name="Kaster A.-K."/>
            <person name="Ovreas L."/>
            <person name="Rohde M."/>
            <person name="Galperin M.Y."/>
            <person name="Jogler C."/>
        </authorList>
    </citation>
    <scope>NUCLEOTIDE SEQUENCE [LARGE SCALE GENOMIC DNA]</scope>
    <source>
        <strain evidence="2 3">Poly41</strain>
    </source>
</reference>
<sequence>MVTLLLAVVLSGVTSEHPIQQKYATAYQESLRENKPLMVVVGAPWCPACNVLKNSTIKPMAQTGELDDVCVAVIDKDQDPELVEQLTRGEKMLPQIILFTKTGSGQWNRSRLMGFQPKQPIRSLIQKAIMDRQG</sequence>
<keyword evidence="3" id="KW-1185">Reference proteome</keyword>
<dbReference type="AlphaFoldDB" id="A0A5C6DZG6"/>
<dbReference type="PANTHER" id="PTHR15337:SF11">
    <property type="entry name" value="THIOREDOXIN DOMAIN-CONTAINING PROTEIN"/>
    <property type="match status" value="1"/>
</dbReference>
<accession>A0A5C6DZG6</accession>
<dbReference type="CDD" id="cd02947">
    <property type="entry name" value="TRX_family"/>
    <property type="match status" value="1"/>
</dbReference>